<dbReference type="PANTHER" id="PTHR46910">
    <property type="entry name" value="TRANSCRIPTION FACTOR PDR1"/>
    <property type="match status" value="1"/>
</dbReference>
<evidence type="ECO:0000256" key="6">
    <source>
        <dbReference type="ARBA" id="ARBA00023242"/>
    </source>
</evidence>
<evidence type="ECO:0000256" key="5">
    <source>
        <dbReference type="ARBA" id="ARBA00023163"/>
    </source>
</evidence>
<evidence type="ECO:0000256" key="2">
    <source>
        <dbReference type="ARBA" id="ARBA00022723"/>
    </source>
</evidence>
<dbReference type="OrthoDB" id="4116913at2759"/>
<proteinExistence type="predicted"/>
<dbReference type="GO" id="GO:0003677">
    <property type="term" value="F:DNA binding"/>
    <property type="evidence" value="ECO:0007669"/>
    <property type="project" value="UniProtKB-KW"/>
</dbReference>
<dbReference type="InterPro" id="IPR036864">
    <property type="entry name" value="Zn2-C6_fun-type_DNA-bd_sf"/>
</dbReference>
<reference evidence="8 9" key="1">
    <citation type="submission" date="2018-02" db="EMBL/GenBank/DDBJ databases">
        <title>The genomes of Aspergillus section Nigri reveals drivers in fungal speciation.</title>
        <authorList>
            <consortium name="DOE Joint Genome Institute"/>
            <person name="Vesth T.C."/>
            <person name="Nybo J."/>
            <person name="Theobald S."/>
            <person name="Brandl J."/>
            <person name="Frisvad J.C."/>
            <person name="Nielsen K.F."/>
            <person name="Lyhne E.K."/>
            <person name="Kogle M.E."/>
            <person name="Kuo A."/>
            <person name="Riley R."/>
            <person name="Clum A."/>
            <person name="Nolan M."/>
            <person name="Lipzen A."/>
            <person name="Salamov A."/>
            <person name="Henrissat B."/>
            <person name="Wiebenga A."/>
            <person name="De vries R.P."/>
            <person name="Grigoriev I.V."/>
            <person name="Mortensen U.H."/>
            <person name="Andersen M.R."/>
            <person name="Baker S.E."/>
        </authorList>
    </citation>
    <scope>NUCLEOTIDE SEQUENCE [LARGE SCALE GENOMIC DNA]</scope>
    <source>
        <strain evidence="8 9">CBS 121593</strain>
    </source>
</reference>
<dbReference type="GO" id="GO:0000981">
    <property type="term" value="F:DNA-binding transcription factor activity, RNA polymerase II-specific"/>
    <property type="evidence" value="ECO:0007669"/>
    <property type="project" value="InterPro"/>
</dbReference>
<dbReference type="Pfam" id="PF04082">
    <property type="entry name" value="Fungal_trans"/>
    <property type="match status" value="1"/>
</dbReference>
<dbReference type="InterPro" id="IPR007219">
    <property type="entry name" value="XnlR_reg_dom"/>
</dbReference>
<evidence type="ECO:0000256" key="3">
    <source>
        <dbReference type="ARBA" id="ARBA00023015"/>
    </source>
</evidence>
<dbReference type="CDD" id="cd12148">
    <property type="entry name" value="fungal_TF_MHR"/>
    <property type="match status" value="1"/>
</dbReference>
<comment type="subcellular location">
    <subcellularLocation>
        <location evidence="1">Nucleus</location>
    </subcellularLocation>
</comment>
<dbReference type="CDD" id="cd00067">
    <property type="entry name" value="GAL4"/>
    <property type="match status" value="1"/>
</dbReference>
<dbReference type="GO" id="GO:0008270">
    <property type="term" value="F:zinc ion binding"/>
    <property type="evidence" value="ECO:0007669"/>
    <property type="project" value="InterPro"/>
</dbReference>
<dbReference type="GO" id="GO:0006351">
    <property type="term" value="P:DNA-templated transcription"/>
    <property type="evidence" value="ECO:0007669"/>
    <property type="project" value="InterPro"/>
</dbReference>
<organism evidence="8 9">
    <name type="scientific">Aspergillus ibericus CBS 121593</name>
    <dbReference type="NCBI Taxonomy" id="1448316"/>
    <lineage>
        <taxon>Eukaryota</taxon>
        <taxon>Fungi</taxon>
        <taxon>Dikarya</taxon>
        <taxon>Ascomycota</taxon>
        <taxon>Pezizomycotina</taxon>
        <taxon>Eurotiomycetes</taxon>
        <taxon>Eurotiomycetidae</taxon>
        <taxon>Eurotiales</taxon>
        <taxon>Aspergillaceae</taxon>
        <taxon>Aspergillus</taxon>
        <taxon>Aspergillus subgen. Circumdati</taxon>
    </lineage>
</organism>
<dbReference type="GeneID" id="37221279"/>
<keyword evidence="6" id="KW-0539">Nucleus</keyword>
<dbReference type="GO" id="GO:0009893">
    <property type="term" value="P:positive regulation of metabolic process"/>
    <property type="evidence" value="ECO:0007669"/>
    <property type="project" value="UniProtKB-ARBA"/>
</dbReference>
<dbReference type="InterPro" id="IPR050987">
    <property type="entry name" value="AtrR-like"/>
</dbReference>
<dbReference type="Proteomes" id="UP000249402">
    <property type="component" value="Unassembled WGS sequence"/>
</dbReference>
<feature type="domain" description="Zn(2)-C6 fungal-type" evidence="7">
    <location>
        <begin position="25"/>
        <end position="55"/>
    </location>
</feature>
<dbReference type="PROSITE" id="PS00463">
    <property type="entry name" value="ZN2_CY6_FUNGAL_1"/>
    <property type="match status" value="1"/>
</dbReference>
<name>A0A395GI58_9EURO</name>
<evidence type="ECO:0000313" key="9">
    <source>
        <dbReference type="Proteomes" id="UP000249402"/>
    </source>
</evidence>
<gene>
    <name evidence="8" type="ORF">BO80DRAFT_369880</name>
</gene>
<evidence type="ECO:0000256" key="4">
    <source>
        <dbReference type="ARBA" id="ARBA00023125"/>
    </source>
</evidence>
<dbReference type="SMART" id="SM00906">
    <property type="entry name" value="Fungal_trans"/>
    <property type="match status" value="1"/>
</dbReference>
<keyword evidence="2" id="KW-0479">Metal-binding</keyword>
<dbReference type="SMART" id="SM00066">
    <property type="entry name" value="GAL4"/>
    <property type="match status" value="1"/>
</dbReference>
<dbReference type="Gene3D" id="4.10.240.10">
    <property type="entry name" value="Zn(2)-C6 fungal-type DNA-binding domain"/>
    <property type="match status" value="1"/>
</dbReference>
<sequence>MFLSPWNANGPKQRRTSRRRRLGHSCDVCHARKIHCDAAKPKCNWCSHQNLPCTFRRHRSASLKSTRYVRMLDCTETPPFSRGWFPQDRAVETWAPTFARNLQSAGRHLGNICTFSGMHVLSTSSQEWMKACTGEELHLDRYHSAQVSWWQHSPPTESTPQGLLSSGLDLPEPAFLYEELKHYQSSTFGLFFPILDPSLFESTVRAACYNETSAASPGLSSAKACVYAFLALAPTVVHGSRLHRLKSSLEYACEAYRLLPEISKEPVSLDGLQTLLLLGLAGDFFTIDHLLSTASRFIYHLKANLSPRTVWENPTSLEYHARHLFWIAYICDKGFSLVTGLAPVLEDAQCDLTLAAIPSELDRPKGRLHLYGDPYPGSYVDMYARLALIQSRIYRDLYTPSALRKPDADLLRTIRDLDHAIEEWRESIPSGNQPSLITSAPRDSDMRYSIFHLQYHHCMIMIHQASSRCASWEQNQDTRGTSSSLAISVAASRSFLGGFLYSQLELGSQNLLFTLSYFLQASINLFCKILSRPLDNGNQEDLHIIGMISQLIAKHHRDDDPECYTAKITFAGGVIGELKRLAQCAIDKATREQDQVVGPQ</sequence>
<keyword evidence="5" id="KW-0804">Transcription</keyword>
<evidence type="ECO:0000259" key="7">
    <source>
        <dbReference type="PROSITE" id="PS50048"/>
    </source>
</evidence>
<dbReference type="PANTHER" id="PTHR46910:SF37">
    <property type="entry name" value="ZN(II)2CYS6 TRANSCRIPTION FACTOR (EUROFUNG)"/>
    <property type="match status" value="1"/>
</dbReference>
<dbReference type="InterPro" id="IPR001138">
    <property type="entry name" value="Zn2Cys6_DnaBD"/>
</dbReference>
<dbReference type="PROSITE" id="PS50048">
    <property type="entry name" value="ZN2_CY6_FUNGAL_2"/>
    <property type="match status" value="1"/>
</dbReference>
<dbReference type="VEuPathDB" id="FungiDB:BO80DRAFT_369880"/>
<dbReference type="RefSeq" id="XP_025569342.1">
    <property type="nucleotide sequence ID" value="XM_025716414.1"/>
</dbReference>
<keyword evidence="9" id="KW-1185">Reference proteome</keyword>
<keyword evidence="4" id="KW-0238">DNA-binding</keyword>
<accession>A0A395GI58</accession>
<keyword evidence="3" id="KW-0805">Transcription regulation</keyword>
<dbReference type="Pfam" id="PF00172">
    <property type="entry name" value="Zn_clus"/>
    <property type="match status" value="1"/>
</dbReference>
<dbReference type="STRING" id="1448316.A0A395GI58"/>
<evidence type="ECO:0000256" key="1">
    <source>
        <dbReference type="ARBA" id="ARBA00004123"/>
    </source>
</evidence>
<dbReference type="GO" id="GO:0005634">
    <property type="term" value="C:nucleus"/>
    <property type="evidence" value="ECO:0007669"/>
    <property type="project" value="UniProtKB-SubCell"/>
</dbReference>
<dbReference type="SUPFAM" id="SSF57701">
    <property type="entry name" value="Zn2/Cys6 DNA-binding domain"/>
    <property type="match status" value="1"/>
</dbReference>
<evidence type="ECO:0000313" key="8">
    <source>
        <dbReference type="EMBL" id="RAK95014.1"/>
    </source>
</evidence>
<dbReference type="EMBL" id="KZ824508">
    <property type="protein sequence ID" value="RAK95014.1"/>
    <property type="molecule type" value="Genomic_DNA"/>
</dbReference>
<protein>
    <recommendedName>
        <fullName evidence="7">Zn(2)-C6 fungal-type domain-containing protein</fullName>
    </recommendedName>
</protein>
<dbReference type="AlphaFoldDB" id="A0A395GI58"/>